<evidence type="ECO:0000256" key="2">
    <source>
        <dbReference type="SAM" id="Phobius"/>
    </source>
</evidence>
<sequence length="441" mass="49781">MIHICKEGLFRLLSFYAVFPWFLELLRTFGTKIQEQDEHFGIYNQYPLCGVGGPRSTFELCYNLRYPVLRESVNTGSALVWTTRKIGVWAKYDPVAKKTVWILLQPTHQTRFQQRLLALAKRLGGSISLWDVNRLLLSFADRDVEAYISYLESRYFELERMAPRRPYVDEKIRAPSFQDAQSLQSLREALGNLKLSIMSNLYVVKNMSRYLCVRTGSQLPLLQNTTGYEAFVAVLERQQTKMEHYLAQVDSLDARCNILSGLVPCIIALQENDMMRTMQETANQQSRFMNRLTLATAFVIPPMLVLTLFNAGFMNKGPITDIKWALPLFFGLLIILWIIAALVWLWCKKTDEAPDPEWGLQRTDTDQFDHSSSAGSTQEEAGPPLRKLVREMLGTLSRKSEKSGCTGELPISGAVSFRVGQLPGSGTSPASALAGSGNPRG</sequence>
<keyword evidence="2" id="KW-1133">Transmembrane helix</keyword>
<dbReference type="InterPro" id="IPR058257">
    <property type="entry name" value="CorA-like_dom"/>
</dbReference>
<name>A0A5J5EJK2_9PEZI</name>
<dbReference type="Proteomes" id="UP000326924">
    <property type="component" value="Unassembled WGS sequence"/>
</dbReference>
<dbReference type="OrthoDB" id="5396681at2759"/>
<feature type="transmembrane region" description="Helical" evidence="2">
    <location>
        <begin position="325"/>
        <end position="346"/>
    </location>
</feature>
<dbReference type="AlphaFoldDB" id="A0A5J5EJK2"/>
<proteinExistence type="predicted"/>
<feature type="transmembrane region" description="Helical" evidence="2">
    <location>
        <begin position="292"/>
        <end position="313"/>
    </location>
</feature>
<feature type="domain" description="CorA-like transporter" evidence="3">
    <location>
        <begin position="3"/>
        <end position="108"/>
    </location>
</feature>
<reference evidence="4 5" key="1">
    <citation type="submission" date="2019-09" db="EMBL/GenBank/DDBJ databases">
        <title>Draft genome of the ectomycorrhizal ascomycete Sphaerosporella brunnea.</title>
        <authorList>
            <consortium name="DOE Joint Genome Institute"/>
            <person name="Benucci G.M."/>
            <person name="Marozzi G."/>
            <person name="Antonielli L."/>
            <person name="Sanchez S."/>
            <person name="Marco P."/>
            <person name="Wang X."/>
            <person name="Falini L.B."/>
            <person name="Barry K."/>
            <person name="Haridas S."/>
            <person name="Lipzen A."/>
            <person name="Labutti K."/>
            <person name="Grigoriev I.V."/>
            <person name="Murat C."/>
            <person name="Martin F."/>
            <person name="Albertini E."/>
            <person name="Donnini D."/>
            <person name="Bonito G."/>
        </authorList>
    </citation>
    <scope>NUCLEOTIDE SEQUENCE [LARGE SCALE GENOMIC DNA]</scope>
    <source>
        <strain evidence="4 5">Sb_GMNB300</strain>
    </source>
</reference>
<evidence type="ECO:0000256" key="1">
    <source>
        <dbReference type="SAM" id="MobiDB-lite"/>
    </source>
</evidence>
<feature type="compositionally biased region" description="Polar residues" evidence="1">
    <location>
        <begin position="370"/>
        <end position="379"/>
    </location>
</feature>
<dbReference type="Pfam" id="PF26616">
    <property type="entry name" value="CorA-like"/>
    <property type="match status" value="1"/>
</dbReference>
<protein>
    <recommendedName>
        <fullName evidence="3">CorA-like transporter domain-containing protein</fullName>
    </recommendedName>
</protein>
<evidence type="ECO:0000259" key="3">
    <source>
        <dbReference type="Pfam" id="PF26616"/>
    </source>
</evidence>
<dbReference type="EMBL" id="VXIS01000239">
    <property type="protein sequence ID" value="KAA8895865.1"/>
    <property type="molecule type" value="Genomic_DNA"/>
</dbReference>
<feature type="region of interest" description="Disordered" evidence="1">
    <location>
        <begin position="420"/>
        <end position="441"/>
    </location>
</feature>
<dbReference type="InParanoid" id="A0A5J5EJK2"/>
<organism evidence="4 5">
    <name type="scientific">Sphaerosporella brunnea</name>
    <dbReference type="NCBI Taxonomy" id="1250544"/>
    <lineage>
        <taxon>Eukaryota</taxon>
        <taxon>Fungi</taxon>
        <taxon>Dikarya</taxon>
        <taxon>Ascomycota</taxon>
        <taxon>Pezizomycotina</taxon>
        <taxon>Pezizomycetes</taxon>
        <taxon>Pezizales</taxon>
        <taxon>Pyronemataceae</taxon>
        <taxon>Sphaerosporella</taxon>
    </lineage>
</organism>
<keyword evidence="2" id="KW-0472">Membrane</keyword>
<keyword evidence="2" id="KW-0812">Transmembrane</keyword>
<evidence type="ECO:0000313" key="5">
    <source>
        <dbReference type="Proteomes" id="UP000326924"/>
    </source>
</evidence>
<gene>
    <name evidence="4" type="ORF">FN846DRAFT_967573</name>
</gene>
<comment type="caution">
    <text evidence="4">The sequence shown here is derived from an EMBL/GenBank/DDBJ whole genome shotgun (WGS) entry which is preliminary data.</text>
</comment>
<keyword evidence="5" id="KW-1185">Reference proteome</keyword>
<feature type="region of interest" description="Disordered" evidence="1">
    <location>
        <begin position="356"/>
        <end position="385"/>
    </location>
</feature>
<accession>A0A5J5EJK2</accession>
<dbReference type="Gene3D" id="1.20.58.340">
    <property type="entry name" value="Magnesium transport protein CorA, transmembrane region"/>
    <property type="match status" value="1"/>
</dbReference>
<evidence type="ECO:0000313" key="4">
    <source>
        <dbReference type="EMBL" id="KAA8895865.1"/>
    </source>
</evidence>